<proteinExistence type="predicted"/>
<feature type="chain" id="PRO_5039299848" description="Lipoprotein" evidence="1">
    <location>
        <begin position="23"/>
        <end position="253"/>
    </location>
</feature>
<dbReference type="EMBL" id="JACHGT010000011">
    <property type="protein sequence ID" value="MBB6037211.1"/>
    <property type="molecule type" value="Genomic_DNA"/>
</dbReference>
<sequence>MPSVRVRALSACLALTVAAVLAGCGRTATLDGPAWGTPDEAIAAAVAKMPEGFNFVAEVAGLAGQENVNGTDRPGEGSLSLVRSSVGAASVNRAVLIGDELWMRYEGIAGFPEEWGHLATGGSVFAAGAGMIGPGTWVPALVDEIVSVERTGPMRFGGILDFDAVEPQKTGVPSYQLDSVDNGDEVAFSLNLNKDGYIEHFEFTLEGPDGDLVMNYNFNEHGTANEVAPPAGEEITELTTETIVDWLLGDFGS</sequence>
<keyword evidence="3" id="KW-1185">Reference proteome</keyword>
<dbReference type="RefSeq" id="WP_184790023.1">
    <property type="nucleotide sequence ID" value="NZ_BONT01000109.1"/>
</dbReference>
<keyword evidence="1" id="KW-0732">Signal</keyword>
<organism evidence="2 3">
    <name type="scientific">Phytomonospora endophytica</name>
    <dbReference type="NCBI Taxonomy" id="714109"/>
    <lineage>
        <taxon>Bacteria</taxon>
        <taxon>Bacillati</taxon>
        <taxon>Actinomycetota</taxon>
        <taxon>Actinomycetes</taxon>
        <taxon>Micromonosporales</taxon>
        <taxon>Micromonosporaceae</taxon>
        <taxon>Phytomonospora</taxon>
    </lineage>
</organism>
<evidence type="ECO:0000313" key="3">
    <source>
        <dbReference type="Proteomes" id="UP000548476"/>
    </source>
</evidence>
<dbReference type="PROSITE" id="PS51257">
    <property type="entry name" value="PROKAR_LIPOPROTEIN"/>
    <property type="match status" value="1"/>
</dbReference>
<protein>
    <recommendedName>
        <fullName evidence="4">Lipoprotein</fullName>
    </recommendedName>
</protein>
<gene>
    <name evidence="2" type="ORF">HNR73_005084</name>
</gene>
<dbReference type="AlphaFoldDB" id="A0A841FIP9"/>
<feature type="signal peptide" evidence="1">
    <location>
        <begin position="1"/>
        <end position="22"/>
    </location>
</feature>
<evidence type="ECO:0000313" key="2">
    <source>
        <dbReference type="EMBL" id="MBB6037211.1"/>
    </source>
</evidence>
<accession>A0A841FIP9</accession>
<evidence type="ECO:0008006" key="4">
    <source>
        <dbReference type="Google" id="ProtNLM"/>
    </source>
</evidence>
<evidence type="ECO:0000256" key="1">
    <source>
        <dbReference type="SAM" id="SignalP"/>
    </source>
</evidence>
<dbReference type="Proteomes" id="UP000548476">
    <property type="component" value="Unassembled WGS sequence"/>
</dbReference>
<name>A0A841FIP9_9ACTN</name>
<comment type="caution">
    <text evidence="2">The sequence shown here is derived from an EMBL/GenBank/DDBJ whole genome shotgun (WGS) entry which is preliminary data.</text>
</comment>
<reference evidence="2 3" key="1">
    <citation type="submission" date="2020-08" db="EMBL/GenBank/DDBJ databases">
        <title>Genomic Encyclopedia of Type Strains, Phase IV (KMG-IV): sequencing the most valuable type-strain genomes for metagenomic binning, comparative biology and taxonomic classification.</title>
        <authorList>
            <person name="Goeker M."/>
        </authorList>
    </citation>
    <scope>NUCLEOTIDE SEQUENCE [LARGE SCALE GENOMIC DNA]</scope>
    <source>
        <strain evidence="2 3">YIM 65646</strain>
    </source>
</reference>